<reference evidence="1" key="1">
    <citation type="submission" date="2022-10" db="EMBL/GenBank/DDBJ databases">
        <title>Candidatus Kirkpatrella diaphorinas gen. nov., sp. nov., an uncultured endosymbiont identified in a population of Diaphorina citri from Hawaii.</title>
        <authorList>
            <person name="Henry E.M."/>
            <person name="Carlson C.R."/>
            <person name="Kuo Y.-W."/>
        </authorList>
    </citation>
    <scope>NUCLEOTIDE SEQUENCE</scope>
    <source>
        <strain evidence="1">CADCRV1</strain>
    </source>
</reference>
<dbReference type="Proteomes" id="UP001163831">
    <property type="component" value="Chromosome"/>
</dbReference>
<sequence length="55" mass="5989">MLEVSFDLITVMTLLLGIGLPGIEFKFDNLNNSTAEPILDGRFTLKVGGMSFKAL</sequence>
<accession>A0ABY6GKM2</accession>
<proteinExistence type="predicted"/>
<organism evidence="1 2">
    <name type="scientific">Candidatus Kirkpatrickella diaphorinae</name>
    <dbReference type="NCBI Taxonomy" id="2984322"/>
    <lineage>
        <taxon>Bacteria</taxon>
        <taxon>Pseudomonadati</taxon>
        <taxon>Pseudomonadota</taxon>
        <taxon>Alphaproteobacteria</taxon>
        <taxon>Acetobacterales</taxon>
        <taxon>Acetobacteraceae</taxon>
        <taxon>Candidatus Kirkpatrickella</taxon>
    </lineage>
</organism>
<name>A0ABY6GKM2_9PROT</name>
<evidence type="ECO:0000313" key="2">
    <source>
        <dbReference type="Proteomes" id="UP001163831"/>
    </source>
</evidence>
<dbReference type="RefSeq" id="WP_319807682.1">
    <property type="nucleotide sequence ID" value="NZ_CP107052.1"/>
</dbReference>
<dbReference type="EMBL" id="CP107052">
    <property type="protein sequence ID" value="UYH52087.1"/>
    <property type="molecule type" value="Genomic_DNA"/>
</dbReference>
<evidence type="ECO:0000313" key="1">
    <source>
        <dbReference type="EMBL" id="UYH52087.1"/>
    </source>
</evidence>
<protein>
    <submittedName>
        <fullName evidence="1">Uncharacterized protein</fullName>
    </submittedName>
</protein>
<gene>
    <name evidence="1" type="ORF">N5W20_04325</name>
</gene>
<keyword evidence="2" id="KW-1185">Reference proteome</keyword>